<dbReference type="RefSeq" id="WP_077426873.1">
    <property type="nucleotide sequence ID" value="NZ_MLHH01000008.1"/>
</dbReference>
<name>A0A1V3IAB8_9PAST</name>
<protein>
    <submittedName>
        <fullName evidence="1">Uncharacterized protein</fullName>
    </submittedName>
</protein>
<dbReference type="EMBL" id="MLHH01000008">
    <property type="protein sequence ID" value="OOF36977.1"/>
    <property type="molecule type" value="Genomic_DNA"/>
</dbReference>
<organism evidence="1 2">
    <name type="scientific">Rodentibacter heidelbergensis</name>
    <dbReference type="NCBI Taxonomy" id="1908258"/>
    <lineage>
        <taxon>Bacteria</taxon>
        <taxon>Pseudomonadati</taxon>
        <taxon>Pseudomonadota</taxon>
        <taxon>Gammaproteobacteria</taxon>
        <taxon>Pasteurellales</taxon>
        <taxon>Pasteurellaceae</taxon>
        <taxon>Rodentibacter</taxon>
    </lineage>
</organism>
<sequence length="130" mass="15053">MEWFKQRQQKADCLITSFAKKVEGIWAGFENEPILYERIRLALTEPIDALTLPREKPFSETPKIRPKSTALYFFFSLFSLSCYPLQRSIQFSLSILSNCFCYPLLQNNLSGISDLDFLCDDVGSTQKHKE</sequence>
<dbReference type="STRING" id="1908258.BKK48_03965"/>
<dbReference type="AlphaFoldDB" id="A0A1V3IAB8"/>
<dbReference type="Proteomes" id="UP000189437">
    <property type="component" value="Unassembled WGS sequence"/>
</dbReference>
<reference evidence="1 2" key="1">
    <citation type="submission" date="2016-10" db="EMBL/GenBank/DDBJ databases">
        <title>Rodentibacter gen. nov. and new species.</title>
        <authorList>
            <person name="Christensen H."/>
        </authorList>
    </citation>
    <scope>NUCLEOTIDE SEQUENCE [LARGE SCALE GENOMIC DNA]</scope>
    <source>
        <strain evidence="1 2">Ac69</strain>
    </source>
</reference>
<accession>A0A1V3IAB8</accession>
<dbReference type="OrthoDB" id="9763489at2"/>
<evidence type="ECO:0000313" key="2">
    <source>
        <dbReference type="Proteomes" id="UP000189437"/>
    </source>
</evidence>
<keyword evidence="2" id="KW-1185">Reference proteome</keyword>
<evidence type="ECO:0000313" key="1">
    <source>
        <dbReference type="EMBL" id="OOF36977.1"/>
    </source>
</evidence>
<comment type="caution">
    <text evidence="1">The sequence shown here is derived from an EMBL/GenBank/DDBJ whole genome shotgun (WGS) entry which is preliminary data.</text>
</comment>
<proteinExistence type="predicted"/>
<gene>
    <name evidence="1" type="ORF">BKK48_03965</name>
</gene>